<evidence type="ECO:0000256" key="14">
    <source>
        <dbReference type="ARBA" id="ARBA00047700"/>
    </source>
</evidence>
<gene>
    <name evidence="17" type="ORF">H8E23_04220</name>
</gene>
<evidence type="ECO:0000256" key="10">
    <source>
        <dbReference type="ARBA" id="ARBA00022777"/>
    </source>
</evidence>
<comment type="pathway">
    <text evidence="3">Carbohydrate biosynthesis; gluconeogenesis.</text>
</comment>
<evidence type="ECO:0000313" key="18">
    <source>
        <dbReference type="Proteomes" id="UP000603434"/>
    </source>
</evidence>
<dbReference type="SUPFAM" id="SSF52009">
    <property type="entry name" value="Phosphohistidine domain"/>
    <property type="match status" value="1"/>
</dbReference>
<dbReference type="Gene3D" id="3.30.470.20">
    <property type="entry name" value="ATP-grasp fold, B domain"/>
    <property type="match status" value="1"/>
</dbReference>
<comment type="function">
    <text evidence="2">Catalyzes the phosphorylation of pyruvate to phosphoenolpyruvate.</text>
</comment>
<dbReference type="InterPro" id="IPR036637">
    <property type="entry name" value="Phosphohistidine_dom_sf"/>
</dbReference>
<evidence type="ECO:0000256" key="11">
    <source>
        <dbReference type="ARBA" id="ARBA00022840"/>
    </source>
</evidence>
<reference evidence="17 18" key="1">
    <citation type="submission" date="2020-08" db="EMBL/GenBank/DDBJ databases">
        <title>Bridging the membrane lipid divide: bacteria of the FCB group superphylum have the potential to synthesize archaeal ether lipids.</title>
        <authorList>
            <person name="Villanueva L."/>
            <person name="Von Meijenfeldt F.A.B."/>
            <person name="Westbye A.B."/>
            <person name="Yadav S."/>
            <person name="Hopmans E.C."/>
            <person name="Dutilh B.E."/>
            <person name="Sinninghe Damste J.S."/>
        </authorList>
    </citation>
    <scope>NUCLEOTIDE SEQUENCE [LARGE SCALE GENOMIC DNA]</scope>
    <source>
        <strain evidence="17">NIOZ-UU30</strain>
    </source>
</reference>
<dbReference type="Pfam" id="PF00391">
    <property type="entry name" value="PEP-utilizers"/>
    <property type="match status" value="1"/>
</dbReference>
<keyword evidence="11" id="KW-0067">ATP-binding</keyword>
<evidence type="ECO:0000256" key="4">
    <source>
        <dbReference type="ARBA" id="ARBA00007837"/>
    </source>
</evidence>
<accession>A0A8J6NM87</accession>
<dbReference type="Gene3D" id="3.50.30.10">
    <property type="entry name" value="Phosphohistidine domain"/>
    <property type="match status" value="1"/>
</dbReference>
<keyword evidence="10" id="KW-0418">Kinase</keyword>
<evidence type="ECO:0000256" key="2">
    <source>
        <dbReference type="ARBA" id="ARBA00002988"/>
    </source>
</evidence>
<comment type="similarity">
    <text evidence="4">Belongs to the PEP-utilizing enzyme family.</text>
</comment>
<evidence type="ECO:0000259" key="15">
    <source>
        <dbReference type="Pfam" id="PF00391"/>
    </source>
</evidence>
<evidence type="ECO:0000256" key="13">
    <source>
        <dbReference type="ARBA" id="ARBA00033470"/>
    </source>
</evidence>
<dbReference type="Pfam" id="PF01326">
    <property type="entry name" value="PPDK_N"/>
    <property type="match status" value="1"/>
</dbReference>
<evidence type="ECO:0000256" key="6">
    <source>
        <dbReference type="ARBA" id="ARBA00021623"/>
    </source>
</evidence>
<dbReference type="InterPro" id="IPR006319">
    <property type="entry name" value="PEP_synth"/>
</dbReference>
<dbReference type="InterPro" id="IPR002192">
    <property type="entry name" value="PPDK_AMP/ATP-bd"/>
</dbReference>
<dbReference type="UniPathway" id="UPA00138"/>
<feature type="domain" description="Pyruvate phosphate dikinase AMP/ATP-binding" evidence="16">
    <location>
        <begin position="132"/>
        <end position="447"/>
    </location>
</feature>
<comment type="catalytic activity">
    <reaction evidence="14">
        <text>pyruvate + ATP + H2O = phosphoenolpyruvate + AMP + phosphate + 2 H(+)</text>
        <dbReference type="Rhea" id="RHEA:11364"/>
        <dbReference type="ChEBI" id="CHEBI:15361"/>
        <dbReference type="ChEBI" id="CHEBI:15377"/>
        <dbReference type="ChEBI" id="CHEBI:15378"/>
        <dbReference type="ChEBI" id="CHEBI:30616"/>
        <dbReference type="ChEBI" id="CHEBI:43474"/>
        <dbReference type="ChEBI" id="CHEBI:58702"/>
        <dbReference type="ChEBI" id="CHEBI:456215"/>
        <dbReference type="EC" id="2.7.9.2"/>
    </reaction>
</comment>
<evidence type="ECO:0000256" key="5">
    <source>
        <dbReference type="ARBA" id="ARBA00011996"/>
    </source>
</evidence>
<dbReference type="PANTHER" id="PTHR43030:SF1">
    <property type="entry name" value="PHOSPHOENOLPYRUVATE SYNTHASE"/>
    <property type="match status" value="1"/>
</dbReference>
<keyword evidence="12" id="KW-0460">Magnesium</keyword>
<evidence type="ECO:0000256" key="9">
    <source>
        <dbReference type="ARBA" id="ARBA00022741"/>
    </source>
</evidence>
<dbReference type="EMBL" id="JACNJH010000097">
    <property type="protein sequence ID" value="MBC8360584.1"/>
    <property type="molecule type" value="Genomic_DNA"/>
</dbReference>
<evidence type="ECO:0000256" key="3">
    <source>
        <dbReference type="ARBA" id="ARBA00004742"/>
    </source>
</evidence>
<evidence type="ECO:0000256" key="1">
    <source>
        <dbReference type="ARBA" id="ARBA00001946"/>
    </source>
</evidence>
<dbReference type="GO" id="GO:0046872">
    <property type="term" value="F:metal ion binding"/>
    <property type="evidence" value="ECO:0007669"/>
    <property type="project" value="UniProtKB-KW"/>
</dbReference>
<name>A0A8J6NM87_9BACT</name>
<dbReference type="EC" id="2.7.9.2" evidence="5"/>
<dbReference type="PANTHER" id="PTHR43030">
    <property type="entry name" value="PHOSPHOENOLPYRUVATE SYNTHASE"/>
    <property type="match status" value="1"/>
</dbReference>
<evidence type="ECO:0000259" key="16">
    <source>
        <dbReference type="Pfam" id="PF01326"/>
    </source>
</evidence>
<evidence type="ECO:0000256" key="12">
    <source>
        <dbReference type="ARBA" id="ARBA00022842"/>
    </source>
</evidence>
<keyword evidence="9" id="KW-0547">Nucleotide-binding</keyword>
<comment type="cofactor">
    <cofactor evidence="1">
        <name>Mg(2+)</name>
        <dbReference type="ChEBI" id="CHEBI:18420"/>
    </cofactor>
</comment>
<dbReference type="Gene3D" id="3.30.1490.20">
    <property type="entry name" value="ATP-grasp fold, A domain"/>
    <property type="match status" value="1"/>
</dbReference>
<dbReference type="GO" id="GO:0006094">
    <property type="term" value="P:gluconeogenesis"/>
    <property type="evidence" value="ECO:0007669"/>
    <property type="project" value="UniProtKB-UniPathway"/>
</dbReference>
<dbReference type="InterPro" id="IPR008279">
    <property type="entry name" value="PEP-util_enz_mobile_dom"/>
</dbReference>
<dbReference type="GO" id="GO:0005524">
    <property type="term" value="F:ATP binding"/>
    <property type="evidence" value="ECO:0007669"/>
    <property type="project" value="UniProtKB-KW"/>
</dbReference>
<comment type="caution">
    <text evidence="17">The sequence shown here is derived from an EMBL/GenBank/DDBJ whole genome shotgun (WGS) entry which is preliminary data.</text>
</comment>
<evidence type="ECO:0000256" key="7">
    <source>
        <dbReference type="ARBA" id="ARBA00022679"/>
    </source>
</evidence>
<protein>
    <recommendedName>
        <fullName evidence="6">Phosphoenolpyruvate synthase</fullName>
        <ecNumber evidence="5">2.7.9.2</ecNumber>
    </recommendedName>
    <alternativeName>
        <fullName evidence="13">Pyruvate, water dikinase</fullName>
    </alternativeName>
</protein>
<feature type="domain" description="PEP-utilising enzyme mobile" evidence="15">
    <location>
        <begin position="487"/>
        <end position="558"/>
    </location>
</feature>
<keyword evidence="8" id="KW-0479">Metal-binding</keyword>
<keyword evidence="7" id="KW-0808">Transferase</keyword>
<dbReference type="GO" id="GO:0008986">
    <property type="term" value="F:pyruvate, water dikinase activity"/>
    <property type="evidence" value="ECO:0007669"/>
    <property type="project" value="UniProtKB-EC"/>
</dbReference>
<dbReference type="SUPFAM" id="SSF56059">
    <property type="entry name" value="Glutathione synthetase ATP-binding domain-like"/>
    <property type="match status" value="1"/>
</dbReference>
<sequence length="873" mass="98247">MDRLYSLFKKKPKQHRSDHQVMNVFRMKYANFKTLLESNSELLKIITDIEEKLRGQDVFGMAYIRSQSARIIFHAARMVKSFENLSGREYPLLMKLIDNIQHTIKQELERKSEPVVLEYVLPYGRITKEMVDFVGGKNANLGEVANRADIPVPAGFAITTRAFETFLQANDLTDEIRKQMMEIAAAQPETVVRISETIQRLFLEAKVPADIEKAISEAYAELCAKSVSGRENLKIAMRSSAIGEDSELSFAGQYVSALNVPPQRIIIEYKKILASLFTPRAISYRLHMGIPFEDIVMSVACLEMIPAKVSGVMYSRHPFNVLENTVIINAVWGLGPYVVDGTVTPDSYSVSKDSQPVLLTAKISEKRLRLTTRPDGYLMEEQVEPELRNRPCLSEDQLKTLAVYAVQMENHFQCPQDIEWAIDPGGNLFILQARPLRLEGKSSQNGKVHTQRLPGYTLLLEGGDVACPGVGFGRAHHVRSEDDLMSFPEGGVLVAAHPSPQYVIIMPKARAILTNSGSVLGHMASLAREFKVPTILNTQTVTSAVEQSAEITVDAYSGRVYLGKVPELIEIKVPRGVFMKDTPVYKTLRKTADLIVPLNLVDPKSSYFAPQNCRTIHDIMRLIHELSYTELFQISDLVTGRGKISVKLDAPIPIDLYIIDLDGGLSDDSKSLSKITADSITSVPFKALLKGMLREDLRSLEPRHIEIKGFLSVMSEQMLSPPNIAAERFGDKSYAIISDKYLNFSSRVGYHYSILDCYCGKTSTKNYINFQFKGGAADDVRKNRRARLIEKVLGEMAFLVEVQGDRVTARFAKREPEVMEEKLDYLGRLLLFTRQMDMLMRSEESITHLADCFLKGKYNFELKNNKIDSIPKR</sequence>
<dbReference type="InterPro" id="IPR013815">
    <property type="entry name" value="ATP_grasp_subdomain_1"/>
</dbReference>
<organism evidence="17 18">
    <name type="scientific">Candidatus Desulfatibia profunda</name>
    <dbReference type="NCBI Taxonomy" id="2841695"/>
    <lineage>
        <taxon>Bacteria</taxon>
        <taxon>Pseudomonadati</taxon>
        <taxon>Thermodesulfobacteriota</taxon>
        <taxon>Desulfobacteria</taxon>
        <taxon>Desulfobacterales</taxon>
        <taxon>Desulfobacterales incertae sedis</taxon>
        <taxon>Candidatus Desulfatibia</taxon>
    </lineage>
</organism>
<evidence type="ECO:0000256" key="8">
    <source>
        <dbReference type="ARBA" id="ARBA00022723"/>
    </source>
</evidence>
<proteinExistence type="inferred from homology"/>
<evidence type="ECO:0000313" key="17">
    <source>
        <dbReference type="EMBL" id="MBC8360584.1"/>
    </source>
</evidence>
<dbReference type="Proteomes" id="UP000603434">
    <property type="component" value="Unassembled WGS sequence"/>
</dbReference>
<dbReference type="AlphaFoldDB" id="A0A8J6NM87"/>